<evidence type="ECO:0000256" key="1">
    <source>
        <dbReference type="ARBA" id="ARBA00012167"/>
    </source>
</evidence>
<dbReference type="InterPro" id="IPR000385">
    <property type="entry name" value="MoaA_NifB_PqqE_Fe-S-bd_CS"/>
</dbReference>
<evidence type="ECO:0000256" key="6">
    <source>
        <dbReference type="ARBA" id="ARBA00023004"/>
    </source>
</evidence>
<comment type="pathway">
    <text evidence="12">Cofactor biosynthesis; molybdopterin biosynthesis.</text>
</comment>
<dbReference type="CDD" id="cd01335">
    <property type="entry name" value="Radical_SAM"/>
    <property type="match status" value="1"/>
</dbReference>
<dbReference type="Pfam" id="PF04055">
    <property type="entry name" value="Radical_SAM"/>
    <property type="match status" value="1"/>
</dbReference>
<dbReference type="SFLD" id="SFLDS00029">
    <property type="entry name" value="Radical_SAM"/>
    <property type="match status" value="1"/>
</dbReference>
<keyword evidence="9 12" id="KW-0501">Molybdenum cofactor biosynthesis</keyword>
<gene>
    <name evidence="12 14" type="primary">moaA</name>
    <name evidence="14" type="ORF">I7822_10230</name>
</gene>
<evidence type="ECO:0000256" key="8">
    <source>
        <dbReference type="ARBA" id="ARBA00023134"/>
    </source>
</evidence>
<feature type="binding site" evidence="12">
    <location>
        <position position="176"/>
    </location>
    <ligand>
        <name>GTP</name>
        <dbReference type="ChEBI" id="CHEBI:37565"/>
    </ligand>
</feature>
<dbReference type="PROSITE" id="PS01305">
    <property type="entry name" value="MOAA_NIFB_PQQE"/>
    <property type="match status" value="1"/>
</dbReference>
<feature type="binding site" evidence="12">
    <location>
        <position position="291"/>
    </location>
    <ligand>
        <name>[4Fe-4S] cluster</name>
        <dbReference type="ChEBI" id="CHEBI:49883"/>
        <label>2</label>
        <note>4Fe-4S-substrate</note>
    </ligand>
</feature>
<comment type="catalytic activity">
    <reaction evidence="11 12">
        <text>GTP + AH2 + S-adenosyl-L-methionine = (8S)-3',8-cyclo-7,8-dihydroguanosine 5'-triphosphate + 5'-deoxyadenosine + L-methionine + A + H(+)</text>
        <dbReference type="Rhea" id="RHEA:49576"/>
        <dbReference type="ChEBI" id="CHEBI:13193"/>
        <dbReference type="ChEBI" id="CHEBI:15378"/>
        <dbReference type="ChEBI" id="CHEBI:17319"/>
        <dbReference type="ChEBI" id="CHEBI:17499"/>
        <dbReference type="ChEBI" id="CHEBI:37565"/>
        <dbReference type="ChEBI" id="CHEBI:57844"/>
        <dbReference type="ChEBI" id="CHEBI:59789"/>
        <dbReference type="ChEBI" id="CHEBI:131766"/>
        <dbReference type="EC" id="4.1.99.22"/>
    </reaction>
</comment>
<dbReference type="InterPro" id="IPR006638">
    <property type="entry name" value="Elp3/MiaA/NifB-like_rSAM"/>
</dbReference>
<keyword evidence="10 12" id="KW-0456">Lyase</keyword>
<dbReference type="InterPro" id="IPR058240">
    <property type="entry name" value="rSAM_sf"/>
</dbReference>
<dbReference type="InterPro" id="IPR013785">
    <property type="entry name" value="Aldolase_TIM"/>
</dbReference>
<evidence type="ECO:0000256" key="7">
    <source>
        <dbReference type="ARBA" id="ARBA00023014"/>
    </source>
</evidence>
<evidence type="ECO:0000256" key="9">
    <source>
        <dbReference type="ARBA" id="ARBA00023150"/>
    </source>
</evidence>
<dbReference type="NCBIfam" id="NF001199">
    <property type="entry name" value="PRK00164.2-1"/>
    <property type="match status" value="1"/>
</dbReference>
<keyword evidence="2 12" id="KW-0004">4Fe-4S</keyword>
<dbReference type="SMART" id="SM00729">
    <property type="entry name" value="Elp3"/>
    <property type="match status" value="1"/>
</dbReference>
<dbReference type="EC" id="4.1.99.22" evidence="1 12"/>
<dbReference type="PROSITE" id="PS51918">
    <property type="entry name" value="RADICAL_SAM"/>
    <property type="match status" value="1"/>
</dbReference>
<dbReference type="InterPro" id="IPR013483">
    <property type="entry name" value="MoaA"/>
</dbReference>
<dbReference type="InterPro" id="IPR040064">
    <property type="entry name" value="MoaA-like"/>
</dbReference>
<evidence type="ECO:0000256" key="10">
    <source>
        <dbReference type="ARBA" id="ARBA00023239"/>
    </source>
</evidence>
<evidence type="ECO:0000313" key="14">
    <source>
        <dbReference type="EMBL" id="MBO1512044.1"/>
    </source>
</evidence>
<dbReference type="Proteomes" id="UP000663981">
    <property type="component" value="Unassembled WGS sequence"/>
</dbReference>
<keyword evidence="7 12" id="KW-0411">Iron-sulfur</keyword>
<feature type="binding site" evidence="12">
    <location>
        <position position="115"/>
    </location>
    <ligand>
        <name>GTP</name>
        <dbReference type="ChEBI" id="CHEBI:37565"/>
    </ligand>
</feature>
<feature type="binding site" evidence="12">
    <location>
        <position position="277"/>
    </location>
    <ligand>
        <name>[4Fe-4S] cluster</name>
        <dbReference type="ChEBI" id="CHEBI:49883"/>
        <label>2</label>
        <note>4Fe-4S-substrate</note>
    </ligand>
</feature>
<dbReference type="PANTHER" id="PTHR22960:SF0">
    <property type="entry name" value="MOLYBDENUM COFACTOR BIOSYNTHESIS PROTEIN 1"/>
    <property type="match status" value="1"/>
</dbReference>
<dbReference type="SFLD" id="SFLDG01383">
    <property type="entry name" value="cyclic_pyranopterin_phosphate"/>
    <property type="match status" value="1"/>
</dbReference>
<evidence type="ECO:0000256" key="11">
    <source>
        <dbReference type="ARBA" id="ARBA00048697"/>
    </source>
</evidence>
<evidence type="ECO:0000256" key="4">
    <source>
        <dbReference type="ARBA" id="ARBA00022723"/>
    </source>
</evidence>
<keyword evidence="3 12" id="KW-0949">S-adenosyl-L-methionine</keyword>
<feature type="binding site" evidence="12">
    <location>
        <position position="88"/>
    </location>
    <ligand>
        <name>S-adenosyl-L-methionine</name>
        <dbReference type="ChEBI" id="CHEBI:59789"/>
    </ligand>
</feature>
<proteinExistence type="inferred from homology"/>
<feature type="binding site" evidence="12">
    <location>
        <position position="36"/>
    </location>
    <ligand>
        <name>[4Fe-4S] cluster</name>
        <dbReference type="ChEBI" id="CHEBI:49883"/>
        <label>1</label>
        <note>4Fe-4S-S-AdoMet</note>
    </ligand>
</feature>
<keyword evidence="15" id="KW-1185">Reference proteome</keyword>
<organism evidence="14 15">
    <name type="scientific">Metabacillus bambusae</name>
    <dbReference type="NCBI Taxonomy" id="2795218"/>
    <lineage>
        <taxon>Bacteria</taxon>
        <taxon>Bacillati</taxon>
        <taxon>Bacillota</taxon>
        <taxon>Bacilli</taxon>
        <taxon>Bacillales</taxon>
        <taxon>Bacillaceae</taxon>
        <taxon>Metabacillus</taxon>
    </lineage>
</organism>
<feature type="binding site" evidence="12">
    <location>
        <begin position="279"/>
        <end position="281"/>
    </location>
    <ligand>
        <name>GTP</name>
        <dbReference type="ChEBI" id="CHEBI:37565"/>
    </ligand>
</feature>
<comment type="function">
    <text evidence="12">Catalyzes the cyclization of GTP to (8S)-3',8-cyclo-7,8-dihydroguanosine 5'-triphosphate.</text>
</comment>
<evidence type="ECO:0000256" key="3">
    <source>
        <dbReference type="ARBA" id="ARBA00022691"/>
    </source>
</evidence>
<feature type="binding site" evidence="12">
    <location>
        <position position="274"/>
    </location>
    <ligand>
        <name>[4Fe-4S] cluster</name>
        <dbReference type="ChEBI" id="CHEBI:49883"/>
        <label>2</label>
        <note>4Fe-4S-substrate</note>
    </ligand>
</feature>
<feature type="binding site" evidence="12">
    <location>
        <position position="84"/>
    </location>
    <ligand>
        <name>GTP</name>
        <dbReference type="ChEBI" id="CHEBI:37565"/>
    </ligand>
</feature>
<dbReference type="CDD" id="cd21117">
    <property type="entry name" value="Twitch_MoaA"/>
    <property type="match status" value="1"/>
</dbReference>
<reference evidence="14 15" key="1">
    <citation type="submission" date="2021-03" db="EMBL/GenBank/DDBJ databases">
        <title>Whole genome sequence of Metabacillus bambusae BG109.</title>
        <authorList>
            <person name="Jeong J.W."/>
        </authorList>
    </citation>
    <scope>NUCLEOTIDE SEQUENCE [LARGE SCALE GENOMIC DNA]</scope>
    <source>
        <strain evidence="14 15">BG109</strain>
    </source>
</reference>
<dbReference type="EMBL" id="JAGDEL010000006">
    <property type="protein sequence ID" value="MBO1512044.1"/>
    <property type="molecule type" value="Genomic_DNA"/>
</dbReference>
<comment type="similarity">
    <text evidence="12">Belongs to the radical SAM superfamily. MoaA family.</text>
</comment>
<dbReference type="HAMAP" id="MF_01225_B">
    <property type="entry name" value="MoaA_B"/>
    <property type="match status" value="1"/>
</dbReference>
<dbReference type="InterPro" id="IPR007197">
    <property type="entry name" value="rSAM"/>
</dbReference>
<feature type="binding site" evidence="12">
    <location>
        <position position="40"/>
    </location>
    <ligand>
        <name>[4Fe-4S] cluster</name>
        <dbReference type="ChEBI" id="CHEBI:49883"/>
        <label>1</label>
        <note>4Fe-4S-S-AdoMet</note>
    </ligand>
</feature>
<keyword evidence="6 12" id="KW-0408">Iron</keyword>
<name>A0ABS3N1I5_9BACI</name>
<sequence>MINYRGRDFVLKSTNTIYDHFNRPLRDLRISVTDKCNFRCTYCMPAEIFGPDYPFLKRNELLSYEEIERLTKIFVHSLGVQKIRITGGEPLMRKDLPHLINKIKQINGVCDIAMTTNGSLLPKHAQALKEAGLSRVSISLDSLNDEVFGKINGRGVTVKAVMDGIDAAATVGLKVKINMVVKRGMNDHEIIPMAKYFREKGHILRFIEYMDVGNTNKWNLKDVYPKKQIIEDIHQVMPVEAIDPNYTGEVASRYRYIGSDAEIGVISSVSDAFCSTCNRARLSANGTLYTCLFASKGHDLRDPLRSKQSDEQLAEHLQSIWHGRKDRYSVERSESTTKRTKIEMSHIGG</sequence>
<keyword evidence="8 12" id="KW-0342">GTP-binding</keyword>
<evidence type="ECO:0000256" key="2">
    <source>
        <dbReference type="ARBA" id="ARBA00022485"/>
    </source>
</evidence>
<dbReference type="SFLD" id="SFLDG01386">
    <property type="entry name" value="main_SPASM_domain-containing"/>
    <property type="match status" value="1"/>
</dbReference>
<feature type="domain" description="Radical SAM core" evidence="13">
    <location>
        <begin position="20"/>
        <end position="240"/>
    </location>
</feature>
<dbReference type="Gene3D" id="3.20.20.70">
    <property type="entry name" value="Aldolase class I"/>
    <property type="match status" value="1"/>
</dbReference>
<accession>A0ABS3N1I5</accession>
<dbReference type="Pfam" id="PF06463">
    <property type="entry name" value="Mob_synth_C"/>
    <property type="match status" value="1"/>
</dbReference>
<evidence type="ECO:0000313" key="15">
    <source>
        <dbReference type="Proteomes" id="UP000663981"/>
    </source>
</evidence>
<feature type="binding site" evidence="12">
    <location>
        <position position="210"/>
    </location>
    <ligand>
        <name>S-adenosyl-L-methionine</name>
        <dbReference type="ChEBI" id="CHEBI:59789"/>
    </ligand>
</feature>
<dbReference type="PANTHER" id="PTHR22960">
    <property type="entry name" value="MOLYBDOPTERIN COFACTOR SYNTHESIS PROTEIN A"/>
    <property type="match status" value="1"/>
</dbReference>
<feature type="binding site" evidence="12">
    <location>
        <position position="42"/>
    </location>
    <ligand>
        <name>S-adenosyl-L-methionine</name>
        <dbReference type="ChEBI" id="CHEBI:59789"/>
    </ligand>
</feature>
<feature type="binding site" evidence="12">
    <location>
        <position position="29"/>
    </location>
    <ligand>
        <name>GTP</name>
        <dbReference type="ChEBI" id="CHEBI:37565"/>
    </ligand>
</feature>
<dbReference type="NCBIfam" id="TIGR02666">
    <property type="entry name" value="moaA"/>
    <property type="match status" value="1"/>
</dbReference>
<comment type="caution">
    <text evidence="14">The sequence shown here is derived from an EMBL/GenBank/DDBJ whole genome shotgun (WGS) entry which is preliminary data.</text>
</comment>
<comment type="subunit">
    <text evidence="12">Monomer and homodimer.</text>
</comment>
<keyword evidence="4 12" id="KW-0479">Metal-binding</keyword>
<evidence type="ECO:0000256" key="12">
    <source>
        <dbReference type="HAMAP-Rule" id="MF_01225"/>
    </source>
</evidence>
<dbReference type="SFLD" id="SFLDG01067">
    <property type="entry name" value="SPASM/twitch_domain_containing"/>
    <property type="match status" value="1"/>
</dbReference>
<feature type="binding site" evidence="12">
    <location>
        <position position="139"/>
    </location>
    <ligand>
        <name>S-adenosyl-L-methionine</name>
        <dbReference type="ChEBI" id="CHEBI:59789"/>
    </ligand>
</feature>
<feature type="binding site" evidence="12">
    <location>
        <position position="43"/>
    </location>
    <ligand>
        <name>[4Fe-4S] cluster</name>
        <dbReference type="ChEBI" id="CHEBI:49883"/>
        <label>1</label>
        <note>4Fe-4S-S-AdoMet</note>
    </ligand>
</feature>
<keyword evidence="5 12" id="KW-0547">Nucleotide-binding</keyword>
<comment type="cofactor">
    <cofactor evidence="12">
        <name>[4Fe-4S] cluster</name>
        <dbReference type="ChEBI" id="CHEBI:49883"/>
    </cofactor>
    <text evidence="12">Binds 2 [4Fe-4S] clusters. Binds 1 [4Fe-4S] cluster coordinated with 3 cysteines and an exchangeable S-adenosyl-L-methionine and 1 [4Fe-4S] cluster coordinated with 3 cysteines and the GTP-derived substrate.</text>
</comment>
<protein>
    <recommendedName>
        <fullName evidence="1 12">GTP 3',8-cyclase</fullName>
        <ecNumber evidence="1 12">4.1.99.22</ecNumber>
    </recommendedName>
    <alternativeName>
        <fullName evidence="12">Molybdenum cofactor biosynthesis protein A</fullName>
    </alternativeName>
</protein>
<dbReference type="RefSeq" id="WP_207977659.1">
    <property type="nucleotide sequence ID" value="NZ_JAGDEL010000006.1"/>
</dbReference>
<dbReference type="SUPFAM" id="SSF102114">
    <property type="entry name" value="Radical SAM enzymes"/>
    <property type="match status" value="1"/>
</dbReference>
<evidence type="ECO:0000259" key="13">
    <source>
        <dbReference type="PROSITE" id="PS51918"/>
    </source>
</evidence>
<dbReference type="InterPro" id="IPR010505">
    <property type="entry name" value="MoaA_twitch"/>
</dbReference>
<evidence type="ECO:0000256" key="5">
    <source>
        <dbReference type="ARBA" id="ARBA00022741"/>
    </source>
</evidence>
<dbReference type="InterPro" id="IPR050105">
    <property type="entry name" value="MoCo_biosynth_MoaA/MoaC"/>
</dbReference>